<dbReference type="InterPro" id="IPR001087">
    <property type="entry name" value="GDSL"/>
</dbReference>
<dbReference type="CDD" id="cd01837">
    <property type="entry name" value="SGNH_plant_lipase_like"/>
    <property type="match status" value="1"/>
</dbReference>
<reference evidence="6" key="1">
    <citation type="submission" date="2020-05" db="EMBL/GenBank/DDBJ databases">
        <title>WGS assembly of Panicum virgatum.</title>
        <authorList>
            <person name="Lovell J.T."/>
            <person name="Jenkins J."/>
            <person name="Shu S."/>
            <person name="Juenger T.E."/>
            <person name="Schmutz J."/>
        </authorList>
    </citation>
    <scope>NUCLEOTIDE SEQUENCE</scope>
    <source>
        <strain evidence="6">AP13</strain>
    </source>
</reference>
<dbReference type="PANTHER" id="PTHR22835:SF241">
    <property type="entry name" value="OS01G0650900 PROTEIN"/>
    <property type="match status" value="1"/>
</dbReference>
<keyword evidence="4" id="KW-0325">Glycoprotein</keyword>
<dbReference type="GO" id="GO:0016788">
    <property type="term" value="F:hydrolase activity, acting on ester bonds"/>
    <property type="evidence" value="ECO:0007669"/>
    <property type="project" value="InterPro"/>
</dbReference>
<dbReference type="PANTHER" id="PTHR22835">
    <property type="entry name" value="ZINC FINGER FYVE DOMAIN CONTAINING PROTEIN"/>
    <property type="match status" value="1"/>
</dbReference>
<dbReference type="SUPFAM" id="SSF52266">
    <property type="entry name" value="SGNH hydrolase"/>
    <property type="match status" value="1"/>
</dbReference>
<name>A0A8T0SK67_PANVG</name>
<feature type="signal peptide" evidence="5">
    <location>
        <begin position="1"/>
        <end position="21"/>
    </location>
</feature>
<keyword evidence="7" id="KW-1185">Reference proteome</keyword>
<evidence type="ECO:0000256" key="2">
    <source>
        <dbReference type="ARBA" id="ARBA00022729"/>
    </source>
</evidence>
<dbReference type="EMBL" id="CM029045">
    <property type="protein sequence ID" value="KAG2597684.1"/>
    <property type="molecule type" value="Genomic_DNA"/>
</dbReference>
<proteinExistence type="inferred from homology"/>
<dbReference type="InterPro" id="IPR035669">
    <property type="entry name" value="SGNH_plant_lipase-like"/>
</dbReference>
<dbReference type="Pfam" id="PF00657">
    <property type="entry name" value="Lipase_GDSL"/>
    <property type="match status" value="1"/>
</dbReference>
<feature type="chain" id="PRO_5035783116" description="GDSL esterase/lipase" evidence="5">
    <location>
        <begin position="22"/>
        <end position="363"/>
    </location>
</feature>
<evidence type="ECO:0000313" key="6">
    <source>
        <dbReference type="EMBL" id="KAG2597684.1"/>
    </source>
</evidence>
<accession>A0A8T0SK67</accession>
<comment type="caution">
    <text evidence="6">The sequence shown here is derived from an EMBL/GenBank/DDBJ whole genome shotgun (WGS) entry which is preliminary data.</text>
</comment>
<comment type="similarity">
    <text evidence="1">Belongs to the 'GDSL' lipolytic enzyme family.</text>
</comment>
<evidence type="ECO:0000256" key="5">
    <source>
        <dbReference type="SAM" id="SignalP"/>
    </source>
</evidence>
<keyword evidence="2 5" id="KW-0732">Signal</keyword>
<dbReference type="AlphaFoldDB" id="A0A8T0SK67"/>
<evidence type="ECO:0008006" key="8">
    <source>
        <dbReference type="Google" id="ProtNLM"/>
    </source>
</evidence>
<organism evidence="6 7">
    <name type="scientific">Panicum virgatum</name>
    <name type="common">Blackwell switchgrass</name>
    <dbReference type="NCBI Taxonomy" id="38727"/>
    <lineage>
        <taxon>Eukaryota</taxon>
        <taxon>Viridiplantae</taxon>
        <taxon>Streptophyta</taxon>
        <taxon>Embryophyta</taxon>
        <taxon>Tracheophyta</taxon>
        <taxon>Spermatophyta</taxon>
        <taxon>Magnoliopsida</taxon>
        <taxon>Liliopsida</taxon>
        <taxon>Poales</taxon>
        <taxon>Poaceae</taxon>
        <taxon>PACMAD clade</taxon>
        <taxon>Panicoideae</taxon>
        <taxon>Panicodae</taxon>
        <taxon>Paniceae</taxon>
        <taxon>Panicinae</taxon>
        <taxon>Panicum</taxon>
        <taxon>Panicum sect. Hiantes</taxon>
    </lineage>
</organism>
<dbReference type="Gene3D" id="3.40.50.1110">
    <property type="entry name" value="SGNH hydrolase"/>
    <property type="match status" value="1"/>
</dbReference>
<evidence type="ECO:0000256" key="3">
    <source>
        <dbReference type="ARBA" id="ARBA00022801"/>
    </source>
</evidence>
<keyword evidence="3" id="KW-0378">Hydrolase</keyword>
<dbReference type="Proteomes" id="UP000823388">
    <property type="component" value="Chromosome 5K"/>
</dbReference>
<sequence length="363" mass="39371">MGSSILLVSVVLLLNSPAGLCGCYKRIFTFGDSIIDTGNFAFTTGNNPTPIKELPYGMTYFNRPTGRVSDGRVIIDFYAQALGLPLIPPSIPEEASGQFPTGANFAVLGSTALPWDYYKTKYNFAMPAPSHLDLQLESFKKVLARIAPGDAATKSLLAESLVVMGEIGGNDYNFWFFKPGNPRETPNQYMPDVVGHIGAGVQEVINLGAKAVLVPGNFPIGCVPQYLSMFQSNSHSDYDEHGCLVWFNDFSKKHNQLLQQEVARLRSQNPGVKIIYADYFGAAMQFVQNPHSYGIDNPLVSCCGGDGQYHTGGKGCDKAAKIWGNPGNFASWDGIHMTEKAYSIIAQGVLNGPYADTPLLKAC</sequence>
<evidence type="ECO:0000256" key="4">
    <source>
        <dbReference type="ARBA" id="ARBA00023180"/>
    </source>
</evidence>
<dbReference type="OrthoDB" id="1600564at2759"/>
<dbReference type="InterPro" id="IPR036514">
    <property type="entry name" value="SGNH_hydro_sf"/>
</dbReference>
<gene>
    <name evidence="6" type="ORF">PVAP13_5KG233600</name>
</gene>
<evidence type="ECO:0000256" key="1">
    <source>
        <dbReference type="ARBA" id="ARBA00008668"/>
    </source>
</evidence>
<evidence type="ECO:0000313" key="7">
    <source>
        <dbReference type="Proteomes" id="UP000823388"/>
    </source>
</evidence>
<protein>
    <recommendedName>
        <fullName evidence="8">GDSL esterase/lipase</fullName>
    </recommendedName>
</protein>